<evidence type="ECO:0000313" key="2">
    <source>
        <dbReference type="Proteomes" id="UP001163726"/>
    </source>
</evidence>
<dbReference type="InterPro" id="IPR021433">
    <property type="entry name" value="DUF3083"/>
</dbReference>
<organism evidence="1 2">
    <name type="scientific">Catenovulum adriaticum</name>
    <dbReference type="NCBI Taxonomy" id="2984846"/>
    <lineage>
        <taxon>Bacteria</taxon>
        <taxon>Pseudomonadati</taxon>
        <taxon>Pseudomonadota</taxon>
        <taxon>Gammaproteobacteria</taxon>
        <taxon>Alteromonadales</taxon>
        <taxon>Alteromonadaceae</taxon>
        <taxon>Catenovulum</taxon>
    </lineage>
</organism>
<sequence length="367" mass="42180">MSIIRKRSAQHKLYIPANTRENQYLLAKFELSDALIKKYSDAKQGDNYQACYENMAKTFFDICADLGLESCQFVANDKFIRVRYSPERLTSQTEQQILFLYSPCYHFNSSSYFDADKRAKKIKLLFLANGRDIRANSAHFHKKVEDAISQFSAKTGLAENSVRVCDHQHLTFDLFAKEKGHDGTQAHKLRSIRNRFKVDEVELPEVIDAQSYAVIDMPISRRIREMADIDKSAEDVYNPLYTMISEAFINSAKEHNLNNGYMLANDLVPVVRSQDEESLSKDGELFRIGYNPKQEVCGYTCKWSAKKLADSVQFVFVAAESDMTSYGYGKHFNQILSTMRAMANKLDFVNDTESMSVRLHQHIGFYK</sequence>
<name>A0ABY7AJZ3_9ALTE</name>
<reference evidence="1" key="1">
    <citation type="submission" date="2022-10" db="EMBL/GenBank/DDBJ databases">
        <title>Catenovulum adriacola sp. nov. isolated in the Harbour of Susak.</title>
        <authorList>
            <person name="Schoch T."/>
            <person name="Reich S.J."/>
            <person name="Stoeferle S."/>
            <person name="Flaiz M."/>
            <person name="Kazda M."/>
            <person name="Riedel C.U."/>
            <person name="Duerre P."/>
        </authorList>
    </citation>
    <scope>NUCLEOTIDE SEQUENCE</scope>
    <source>
        <strain evidence="1">TS8</strain>
    </source>
</reference>
<proteinExistence type="predicted"/>
<evidence type="ECO:0000313" key="1">
    <source>
        <dbReference type="EMBL" id="WAJ68971.1"/>
    </source>
</evidence>
<gene>
    <name evidence="1" type="ORF">OLW01_07150</name>
</gene>
<dbReference type="Proteomes" id="UP001163726">
    <property type="component" value="Chromosome"/>
</dbReference>
<protein>
    <submittedName>
        <fullName evidence="1">DUF3083 family protein</fullName>
    </submittedName>
</protein>
<dbReference type="EMBL" id="CP109965">
    <property type="protein sequence ID" value="WAJ68971.1"/>
    <property type="molecule type" value="Genomic_DNA"/>
</dbReference>
<dbReference type="RefSeq" id="WP_268073083.1">
    <property type="nucleotide sequence ID" value="NZ_CP109965.1"/>
</dbReference>
<accession>A0ABY7AJZ3</accession>
<dbReference type="Pfam" id="PF11281">
    <property type="entry name" value="DUF3083"/>
    <property type="match status" value="1"/>
</dbReference>
<keyword evidence="2" id="KW-1185">Reference proteome</keyword>